<reference evidence="1 2" key="2">
    <citation type="submission" date="2008-10" db="EMBL/GenBank/DDBJ databases">
        <authorList>
            <person name="Fulton L."/>
            <person name="Clifton S."/>
            <person name="Fulton B."/>
            <person name="Xu J."/>
            <person name="Minx P."/>
            <person name="Pepin K.H."/>
            <person name="Johnson M."/>
            <person name="Bhonagiri V."/>
            <person name="Nash W.E."/>
            <person name="Mardis E.R."/>
            <person name="Wilson R.K."/>
        </authorList>
    </citation>
    <scope>NUCLEOTIDE SEQUENCE [LARGE SCALE GENOMIC DNA]</scope>
    <source>
        <strain evidence="1 2">DSM 30120</strain>
    </source>
</reference>
<proteinExistence type="predicted"/>
<accession>B6XGK0</accession>
<dbReference type="Proteomes" id="UP000003729">
    <property type="component" value="Unassembled WGS sequence"/>
</dbReference>
<comment type="caution">
    <text evidence="1">The sequence shown here is derived from an EMBL/GenBank/DDBJ whole genome shotgun (WGS) entry which is preliminary data.</text>
</comment>
<evidence type="ECO:0000313" key="1">
    <source>
        <dbReference type="EMBL" id="EEB45397.1"/>
    </source>
</evidence>
<sequence length="41" mass="4945">MDANRLFLSLFSEKMRKGEIKQNILPTWLTICFYHENLTNK</sequence>
<protein>
    <submittedName>
        <fullName evidence="1">Uncharacterized protein</fullName>
    </submittedName>
</protein>
<organism evidence="1 2">
    <name type="scientific">Providencia alcalifaciens DSM 30120</name>
    <dbReference type="NCBI Taxonomy" id="520999"/>
    <lineage>
        <taxon>Bacteria</taxon>
        <taxon>Pseudomonadati</taxon>
        <taxon>Pseudomonadota</taxon>
        <taxon>Gammaproteobacteria</taxon>
        <taxon>Enterobacterales</taxon>
        <taxon>Morganellaceae</taxon>
        <taxon>Providencia</taxon>
    </lineage>
</organism>
<dbReference type="EMBL" id="ABXW01000051">
    <property type="protein sequence ID" value="EEB45397.1"/>
    <property type="molecule type" value="Genomic_DNA"/>
</dbReference>
<gene>
    <name evidence="1" type="ORF">PROVALCAL_02486</name>
</gene>
<reference evidence="1 2" key="1">
    <citation type="submission" date="2008-10" db="EMBL/GenBank/DDBJ databases">
        <title>Draft genome sequence of Providencia alcalifaciens (DSM 30120).</title>
        <authorList>
            <person name="Sudarsanam P."/>
            <person name="Ley R."/>
            <person name="Guruge J."/>
            <person name="Turnbaugh P.J."/>
            <person name="Mahowald M."/>
            <person name="Liep D."/>
            <person name="Gordon J."/>
        </authorList>
    </citation>
    <scope>NUCLEOTIDE SEQUENCE [LARGE SCALE GENOMIC DNA]</scope>
    <source>
        <strain evidence="1 2">DSM 30120</strain>
    </source>
</reference>
<name>B6XGK0_9GAMM</name>
<evidence type="ECO:0000313" key="2">
    <source>
        <dbReference type="Proteomes" id="UP000003729"/>
    </source>
</evidence>
<dbReference type="AlphaFoldDB" id="B6XGK0"/>